<reference evidence="1" key="1">
    <citation type="submission" date="2019-05" db="EMBL/GenBank/DDBJ databases">
        <title>Metatranscriptomic reconstruction reveals RNA viruses with the potential to shape carbon cycling in soil.</title>
        <authorList>
            <person name="Starr E.P."/>
            <person name="Nuccio E."/>
            <person name="Pett-Ridge J."/>
            <person name="Banfield J.F."/>
            <person name="Firestone M.K."/>
        </authorList>
    </citation>
    <scope>NUCLEOTIDE SEQUENCE</scope>
    <source>
        <strain evidence="1">H4_Bulk_46_scaffold_624</strain>
    </source>
</reference>
<protein>
    <recommendedName>
        <fullName evidence="2">Maturation</fullName>
    </recommendedName>
</protein>
<gene>
    <name evidence="1" type="ORF">H4Bulk46624_000003</name>
</gene>
<evidence type="ECO:0008006" key="2">
    <source>
        <dbReference type="Google" id="ProtNLM"/>
    </source>
</evidence>
<organism evidence="1">
    <name type="scientific">Leviviridae sp</name>
    <dbReference type="NCBI Taxonomy" id="2027243"/>
    <lineage>
        <taxon>Viruses</taxon>
        <taxon>Riboviria</taxon>
        <taxon>Orthornavirae</taxon>
        <taxon>Lenarviricota</taxon>
        <taxon>Leviviricetes</taxon>
        <taxon>Norzivirales</taxon>
        <taxon>Fiersviridae</taxon>
    </lineage>
</organism>
<evidence type="ECO:0000313" key="1">
    <source>
        <dbReference type="EMBL" id="QDH88444.1"/>
    </source>
</evidence>
<feature type="non-terminal residue" evidence="1">
    <location>
        <position position="1"/>
    </location>
</feature>
<proteinExistence type="predicted"/>
<dbReference type="EMBL" id="MN034087">
    <property type="protein sequence ID" value="QDH88444.1"/>
    <property type="molecule type" value="Genomic_RNA"/>
</dbReference>
<accession>A0A514D4B1</accession>
<sequence>TFTKGDLSPHRHGKHCVPDHVSTYRKKTMPYYKEIYVREPRDCVYRNTYVPANSVSEQKAFTALKIDKVQTYRSRPSNKAVVVSEVTETAADPYGYFLTSARDNKWKESAAARSIDLASMGPDTGHPFKSERFTRSEGFTWTEKSNSGNNRYLFQNAWISPATSVYAGSTADVSAKELWGRAAPRPEIFDAGVFAGELREGLPRLVPELLKGKVNFFKSTGSDYLNVQFGWIPFLNDLQNAARALAEATLWVHKPIGPIHRTRSKQVSIAPVNTTESNMAYAPFWGTMPSYLSATELSAIRTAHGYTSSQAGGGVTTLYFSGDRVRLQTRKSWFEGNFFLLPKIGFDPSNYWSRLDALVSTKITPSTLWELSPWSWLIDWFSHVGDSLRLAETLADDRIHAQYGYGMETYTCLDYFDGTMRSYNPANVTGGNFPSGRMMSELYVRKERVRANPFGFIAGGGAALTESQSAILLALGLTKIGR</sequence>
<name>A0A514D4B1_9VIRU</name>